<dbReference type="EMBL" id="CAADRA010005345">
    <property type="protein sequence ID" value="VFT88807.1"/>
    <property type="molecule type" value="Genomic_DNA"/>
</dbReference>
<dbReference type="Proteomes" id="UP000332933">
    <property type="component" value="Unassembled WGS sequence"/>
</dbReference>
<evidence type="ECO:0000313" key="1">
    <source>
        <dbReference type="EMBL" id="KAF0697351.1"/>
    </source>
</evidence>
<sequence>MSLALMPELFAACVFNDCLRLVRPGATKCDFHKDKKQCAVPECVNQVVARGRCSRHGGRPRCAHDTCVLPAKGGSFCLRHGGVSSRQLCQIPGCSKQAHAKHLCVKHGGGSKCFFPSCMRHSRKGGLCYRHRRAEDLVFHDDQLFSFDVATIKAIDLELTW</sequence>
<evidence type="ECO:0000313" key="3">
    <source>
        <dbReference type="Proteomes" id="UP000332933"/>
    </source>
</evidence>
<reference evidence="1" key="2">
    <citation type="submission" date="2019-06" db="EMBL/GenBank/DDBJ databases">
        <title>Genomics analysis of Aphanomyces spp. identifies a new class of oomycete effector associated with host adaptation.</title>
        <authorList>
            <person name="Gaulin E."/>
        </authorList>
    </citation>
    <scope>NUCLEOTIDE SEQUENCE</scope>
    <source>
        <strain evidence="1">CBS 578.67</strain>
    </source>
</reference>
<dbReference type="PANTHER" id="PTHR31827">
    <property type="entry name" value="EMB|CAB89363.1"/>
    <property type="match status" value="1"/>
</dbReference>
<name>A0A485KUB6_9STRA</name>
<evidence type="ECO:0000313" key="2">
    <source>
        <dbReference type="EMBL" id="VFT88807.1"/>
    </source>
</evidence>
<proteinExistence type="predicted"/>
<dbReference type="PANTHER" id="PTHR31827:SF1">
    <property type="entry name" value="EMB|CAB89363.1"/>
    <property type="match status" value="1"/>
</dbReference>
<dbReference type="OrthoDB" id="69459at2759"/>
<organism evidence="2 3">
    <name type="scientific">Aphanomyces stellatus</name>
    <dbReference type="NCBI Taxonomy" id="120398"/>
    <lineage>
        <taxon>Eukaryota</taxon>
        <taxon>Sar</taxon>
        <taxon>Stramenopiles</taxon>
        <taxon>Oomycota</taxon>
        <taxon>Saprolegniomycetes</taxon>
        <taxon>Saprolegniales</taxon>
        <taxon>Verrucalvaceae</taxon>
        <taxon>Aphanomyces</taxon>
    </lineage>
</organism>
<reference evidence="2 3" key="1">
    <citation type="submission" date="2019-03" db="EMBL/GenBank/DDBJ databases">
        <authorList>
            <person name="Gaulin E."/>
            <person name="Dumas B."/>
        </authorList>
    </citation>
    <scope>NUCLEOTIDE SEQUENCE [LARGE SCALE GENOMIC DNA]</scope>
    <source>
        <strain evidence="2">CBS 568.67</strain>
    </source>
</reference>
<dbReference type="AlphaFoldDB" id="A0A485KUB6"/>
<accession>A0A485KUB6</accession>
<dbReference type="EMBL" id="VJMH01005324">
    <property type="protein sequence ID" value="KAF0697351.1"/>
    <property type="molecule type" value="Genomic_DNA"/>
</dbReference>
<protein>
    <submittedName>
        <fullName evidence="2">Aste57867_11952 protein</fullName>
    </submittedName>
</protein>
<gene>
    <name evidence="2" type="primary">Aste57867_11952</name>
    <name evidence="1" type="ORF">As57867_011907</name>
    <name evidence="2" type="ORF">ASTE57867_11952</name>
</gene>
<keyword evidence="3" id="KW-1185">Reference proteome</keyword>